<organism evidence="1 2">
    <name type="scientific">Serratia plymuthica</name>
    <dbReference type="NCBI Taxonomy" id="82996"/>
    <lineage>
        <taxon>Bacteria</taxon>
        <taxon>Pseudomonadati</taxon>
        <taxon>Pseudomonadota</taxon>
        <taxon>Gammaproteobacteria</taxon>
        <taxon>Enterobacterales</taxon>
        <taxon>Yersiniaceae</taxon>
        <taxon>Serratia</taxon>
    </lineage>
</organism>
<gene>
    <name evidence="1" type="ORF">NCTC12961_02771</name>
</gene>
<evidence type="ECO:0000313" key="1">
    <source>
        <dbReference type="EMBL" id="SQI39227.1"/>
    </source>
</evidence>
<reference evidence="1 2" key="1">
    <citation type="submission" date="2018-06" db="EMBL/GenBank/DDBJ databases">
        <authorList>
            <consortium name="Pathogen Informatics"/>
            <person name="Doyle S."/>
        </authorList>
    </citation>
    <scope>NUCLEOTIDE SEQUENCE [LARGE SCALE GENOMIC DNA]</scope>
    <source>
        <strain evidence="1 2">NCTC12961</strain>
    </source>
</reference>
<accession>A0A2X4UHA3</accession>
<sequence length="42" mass="4787">MMGALHVALFQKGHNLLLYFHFIGEPVENNDPFFFFFAGVGI</sequence>
<proteinExistence type="predicted"/>
<dbReference type="AlphaFoldDB" id="A0A2X4UHA3"/>
<dbReference type="Proteomes" id="UP000248897">
    <property type="component" value="Chromosome 1"/>
</dbReference>
<name>A0A2X4UHA3_SERPL</name>
<evidence type="ECO:0000313" key="2">
    <source>
        <dbReference type="Proteomes" id="UP000248897"/>
    </source>
</evidence>
<protein>
    <submittedName>
        <fullName evidence="1">Uncharacterized protein</fullName>
    </submittedName>
</protein>
<dbReference type="EMBL" id="LS483469">
    <property type="protein sequence ID" value="SQI39227.1"/>
    <property type="molecule type" value="Genomic_DNA"/>
</dbReference>